<protein>
    <recommendedName>
        <fullName evidence="6">Thioredoxin domain-containing protein</fullName>
    </recommendedName>
</protein>
<sequence>MHRIISFLLVFIAAALAATSRQLDSTNYKHSIASGTWLIEHYSPTCSHCIAFEPTWDRLINKFGQDVHFGQVDCTVSKDICAANDVKATPTLALFKEGQLAEHYAGSNAYKDLSNYLQSHLISMPNFSDSARPNSFGQVVELSDSNIKDYIGEPGEDKLVWIKYFAPCKAHSTQQHLAPVWEELAARFKGRLTIASVDCDQHHKLCQHEKIRGYPTLVMYSDTQKKIYKGGRSLEKMAAFGEKVLEPGLRDIMIDEFEKAAAKEEVFYLFLHSPLSSTNHDSQLLDKARGGFIGGPTIYRSKDDRLFDKYNVNPTEGSVFLAFKDYDWNIPASKVKLADLGSLKDDLDDTILQARVKELTEWLRYNSFPTVVDAATIFNELLNSDTQQYLVILPLEPGADDFESSKNKLADIARAWRKGGRSMMTDEGFLQGGPGSSTIFAWVDAKKYNRWLRNMYGYVTKSYSKEAEHRQQVIIADPLKLEYYDKSFDGQPTILDGHSIFSALEGVFQGQLKPKSSQNAFEYTIQALHNRITSMQSLIDHPFRTFIVVMLIALGAGIAIYMMSGDADGSTEDSLHLFSSGTAGKSKGSARDYYQPTHKDNRRID</sequence>
<proteinExistence type="inferred from homology"/>
<feature type="signal peptide" evidence="5">
    <location>
        <begin position="1"/>
        <end position="17"/>
    </location>
</feature>
<evidence type="ECO:0000256" key="5">
    <source>
        <dbReference type="SAM" id="SignalP"/>
    </source>
</evidence>
<dbReference type="PROSITE" id="PS51352">
    <property type="entry name" value="THIOREDOXIN_2"/>
    <property type="match status" value="2"/>
</dbReference>
<organism evidence="7 8">
    <name type="scientific">Wallemia hederae</name>
    <dbReference type="NCBI Taxonomy" id="1540922"/>
    <lineage>
        <taxon>Eukaryota</taxon>
        <taxon>Fungi</taxon>
        <taxon>Dikarya</taxon>
        <taxon>Basidiomycota</taxon>
        <taxon>Wallemiomycotina</taxon>
        <taxon>Wallemiomycetes</taxon>
        <taxon>Wallemiales</taxon>
        <taxon>Wallemiaceae</taxon>
        <taxon>Wallemia</taxon>
    </lineage>
</organism>
<dbReference type="GO" id="GO:0003756">
    <property type="term" value="F:protein disulfide isomerase activity"/>
    <property type="evidence" value="ECO:0007669"/>
    <property type="project" value="TreeGrafter"/>
</dbReference>
<evidence type="ECO:0000256" key="3">
    <source>
        <dbReference type="SAM" id="MobiDB-lite"/>
    </source>
</evidence>
<dbReference type="PANTHER" id="PTHR45672">
    <property type="entry name" value="PROTEIN DISULFIDE-ISOMERASE C17H9.14C-RELATED"/>
    <property type="match status" value="1"/>
</dbReference>
<evidence type="ECO:0000256" key="2">
    <source>
        <dbReference type="ARBA" id="ARBA00022729"/>
    </source>
</evidence>
<feature type="domain" description="Thioredoxin" evidence="6">
    <location>
        <begin position="125"/>
        <end position="246"/>
    </location>
</feature>
<dbReference type="Pfam" id="PF00085">
    <property type="entry name" value="Thioredoxin"/>
    <property type="match status" value="2"/>
</dbReference>
<feature type="region of interest" description="Disordered" evidence="3">
    <location>
        <begin position="580"/>
        <end position="605"/>
    </location>
</feature>
<evidence type="ECO:0000259" key="6">
    <source>
        <dbReference type="PROSITE" id="PS51352"/>
    </source>
</evidence>
<comment type="similarity">
    <text evidence="1">Belongs to the protein disulfide isomerase family.</text>
</comment>
<accession>A0A4T0FDE1</accession>
<dbReference type="InterPro" id="IPR013766">
    <property type="entry name" value="Thioredoxin_domain"/>
</dbReference>
<evidence type="ECO:0000313" key="8">
    <source>
        <dbReference type="Proteomes" id="UP000310189"/>
    </source>
</evidence>
<dbReference type="OrthoDB" id="72053at2759"/>
<feature type="chain" id="PRO_5020333612" description="Thioredoxin domain-containing protein" evidence="5">
    <location>
        <begin position="18"/>
        <end position="605"/>
    </location>
</feature>
<evidence type="ECO:0000313" key="7">
    <source>
        <dbReference type="EMBL" id="TIA86187.1"/>
    </source>
</evidence>
<feature type="domain" description="Thioredoxin" evidence="6">
    <location>
        <begin position="12"/>
        <end position="122"/>
    </location>
</feature>
<keyword evidence="4" id="KW-1133">Transmembrane helix</keyword>
<evidence type="ECO:0000256" key="4">
    <source>
        <dbReference type="SAM" id="Phobius"/>
    </source>
</evidence>
<feature type="transmembrane region" description="Helical" evidence="4">
    <location>
        <begin position="543"/>
        <end position="563"/>
    </location>
</feature>
<reference evidence="7 8" key="1">
    <citation type="submission" date="2019-03" db="EMBL/GenBank/DDBJ databases">
        <title>Sequencing 23 genomes of Wallemia ichthyophaga.</title>
        <authorList>
            <person name="Gostincar C."/>
        </authorList>
    </citation>
    <scope>NUCLEOTIDE SEQUENCE [LARGE SCALE GENOMIC DNA]</scope>
    <source>
        <strain evidence="7 8">EXF-5753</strain>
    </source>
</reference>
<evidence type="ECO:0000256" key="1">
    <source>
        <dbReference type="ARBA" id="ARBA00006347"/>
    </source>
</evidence>
<dbReference type="Gene3D" id="3.40.30.10">
    <property type="entry name" value="Glutaredoxin"/>
    <property type="match status" value="2"/>
</dbReference>
<dbReference type="InterPro" id="IPR051063">
    <property type="entry name" value="PDI"/>
</dbReference>
<dbReference type="CDD" id="cd02961">
    <property type="entry name" value="PDI_a_family"/>
    <property type="match status" value="1"/>
</dbReference>
<dbReference type="SUPFAM" id="SSF52833">
    <property type="entry name" value="Thioredoxin-like"/>
    <property type="match status" value="2"/>
</dbReference>
<dbReference type="Proteomes" id="UP000310189">
    <property type="component" value="Unassembled WGS sequence"/>
</dbReference>
<dbReference type="GO" id="GO:0005783">
    <property type="term" value="C:endoplasmic reticulum"/>
    <property type="evidence" value="ECO:0007669"/>
    <property type="project" value="TreeGrafter"/>
</dbReference>
<keyword evidence="4" id="KW-0472">Membrane</keyword>
<gene>
    <name evidence="7" type="ORF">E3P99_03759</name>
</gene>
<keyword evidence="4" id="KW-0812">Transmembrane</keyword>
<keyword evidence="8" id="KW-1185">Reference proteome</keyword>
<name>A0A4T0FDE1_9BASI</name>
<dbReference type="InterPro" id="IPR036249">
    <property type="entry name" value="Thioredoxin-like_sf"/>
</dbReference>
<dbReference type="EMBL" id="SPNW01000087">
    <property type="protein sequence ID" value="TIA86187.1"/>
    <property type="molecule type" value="Genomic_DNA"/>
</dbReference>
<dbReference type="GO" id="GO:0006457">
    <property type="term" value="P:protein folding"/>
    <property type="evidence" value="ECO:0007669"/>
    <property type="project" value="TreeGrafter"/>
</dbReference>
<keyword evidence="2 5" id="KW-0732">Signal</keyword>
<dbReference type="PANTHER" id="PTHR45672:SF3">
    <property type="entry name" value="THIOREDOXIN DOMAIN-CONTAINING PROTEIN 5"/>
    <property type="match status" value="1"/>
</dbReference>
<comment type="caution">
    <text evidence="7">The sequence shown here is derived from an EMBL/GenBank/DDBJ whole genome shotgun (WGS) entry which is preliminary data.</text>
</comment>
<dbReference type="AlphaFoldDB" id="A0A4T0FDE1"/>